<evidence type="ECO:0000313" key="7">
    <source>
        <dbReference type="EMBL" id="MCV2370614.1"/>
    </source>
</evidence>
<comment type="similarity">
    <text evidence="1">Belongs to the GMC oxidoreductase family.</text>
</comment>
<dbReference type="RefSeq" id="WP_263573205.1">
    <property type="nucleotide sequence ID" value="NZ_JAJIRN010000010.1"/>
</dbReference>
<gene>
    <name evidence="7" type="ORF">LNV07_21225</name>
</gene>
<keyword evidence="3" id="KW-0274">FAD</keyword>
<dbReference type="PANTHER" id="PTHR46056:SF12">
    <property type="entry name" value="LONG-CHAIN-ALCOHOL OXIDASE"/>
    <property type="match status" value="1"/>
</dbReference>
<organism evidence="7 8">
    <name type="scientific">Roseateles oligotrophus</name>
    <dbReference type="NCBI Taxonomy" id="1769250"/>
    <lineage>
        <taxon>Bacteria</taxon>
        <taxon>Pseudomonadati</taxon>
        <taxon>Pseudomonadota</taxon>
        <taxon>Betaproteobacteria</taxon>
        <taxon>Burkholderiales</taxon>
        <taxon>Sphaerotilaceae</taxon>
        <taxon>Roseateles</taxon>
    </lineage>
</organism>
<sequence length="430" mass="45498">MTAVLRSSHDVIVVGSGPGGATVARELARQGQKVLVLEQGSDAPLRGSLAQMAAIAAVPGRGLFINRDASLLLQGITVGGSSAINFATAMPPPLPLFARYGVDLQHAVDAVRREVPMAPLPDALIGPMAQRIAVGAKALGHAWKKLDKMIYADQCRSACWRCAYGCPFGAKWTARRFLEDALTLGAQLLASAKVLRVLSHKGQASGVEFIHQGRLQQASAPVVVLAGGGIASPRLLKASGVASAEPRHFSDPVVAVMGSVDDLDGGAEVPMAAGMHLETEGIMLADMTLPMPMYAAFAAQVGRFDRLLAHRRSLTLMVKVRDEIGGNIGPRWVNKSLQANDRQKLAQGVAMAKAILAQAGARHIFKTWHFAAHPGGSVRIGEGVDSNLQSRLKNLYVCDASVIPEAWGLPPTVTLLCLAKRLAWHLKSGL</sequence>
<reference evidence="7 8" key="1">
    <citation type="submission" date="2021-11" db="EMBL/GenBank/DDBJ databases">
        <authorList>
            <person name="Liang Q."/>
            <person name="Mou H."/>
            <person name="Liu Z."/>
        </authorList>
    </citation>
    <scope>NUCLEOTIDE SEQUENCE [LARGE SCALE GENOMIC DNA]</scope>
    <source>
        <strain evidence="7 8">CHU3</strain>
    </source>
</reference>
<accession>A0ABT2YKM9</accession>
<evidence type="ECO:0000313" key="8">
    <source>
        <dbReference type="Proteomes" id="UP001209701"/>
    </source>
</evidence>
<protein>
    <submittedName>
        <fullName evidence="7">GMC family oxidoreductase</fullName>
    </submittedName>
</protein>
<dbReference type="PANTHER" id="PTHR46056">
    <property type="entry name" value="LONG-CHAIN-ALCOHOL OXIDASE"/>
    <property type="match status" value="1"/>
</dbReference>
<keyword evidence="2" id="KW-0285">Flavoprotein</keyword>
<dbReference type="SUPFAM" id="SSF51905">
    <property type="entry name" value="FAD/NAD(P)-binding domain"/>
    <property type="match status" value="1"/>
</dbReference>
<evidence type="ECO:0000259" key="6">
    <source>
        <dbReference type="Pfam" id="PF05199"/>
    </source>
</evidence>
<dbReference type="Pfam" id="PF00732">
    <property type="entry name" value="GMC_oxred_N"/>
    <property type="match status" value="1"/>
</dbReference>
<proteinExistence type="inferred from homology"/>
<comment type="caution">
    <text evidence="7">The sequence shown here is derived from an EMBL/GenBank/DDBJ whole genome shotgun (WGS) entry which is preliminary data.</text>
</comment>
<keyword evidence="4" id="KW-0560">Oxidoreductase</keyword>
<evidence type="ECO:0000256" key="4">
    <source>
        <dbReference type="ARBA" id="ARBA00023002"/>
    </source>
</evidence>
<keyword evidence="8" id="KW-1185">Reference proteome</keyword>
<dbReference type="InterPro" id="IPR007867">
    <property type="entry name" value="GMC_OxRtase_C"/>
</dbReference>
<dbReference type="Proteomes" id="UP001209701">
    <property type="component" value="Unassembled WGS sequence"/>
</dbReference>
<dbReference type="InterPro" id="IPR036188">
    <property type="entry name" value="FAD/NAD-bd_sf"/>
</dbReference>
<evidence type="ECO:0000256" key="3">
    <source>
        <dbReference type="ARBA" id="ARBA00022827"/>
    </source>
</evidence>
<dbReference type="Gene3D" id="3.50.50.60">
    <property type="entry name" value="FAD/NAD(P)-binding domain"/>
    <property type="match status" value="2"/>
</dbReference>
<evidence type="ECO:0000256" key="2">
    <source>
        <dbReference type="ARBA" id="ARBA00022630"/>
    </source>
</evidence>
<dbReference type="EMBL" id="JAJIRN010000010">
    <property type="protein sequence ID" value="MCV2370614.1"/>
    <property type="molecule type" value="Genomic_DNA"/>
</dbReference>
<feature type="domain" description="Glucose-methanol-choline oxidoreductase N-terminal" evidence="5">
    <location>
        <begin position="34"/>
        <end position="243"/>
    </location>
</feature>
<feature type="domain" description="Glucose-methanol-choline oxidoreductase C-terminal" evidence="6">
    <location>
        <begin position="339"/>
        <end position="419"/>
    </location>
</feature>
<evidence type="ECO:0000256" key="1">
    <source>
        <dbReference type="ARBA" id="ARBA00010790"/>
    </source>
</evidence>
<evidence type="ECO:0000259" key="5">
    <source>
        <dbReference type="Pfam" id="PF00732"/>
    </source>
</evidence>
<name>A0ABT2YKM9_9BURK</name>
<dbReference type="Pfam" id="PF05199">
    <property type="entry name" value="GMC_oxred_C"/>
    <property type="match status" value="1"/>
</dbReference>
<dbReference type="InterPro" id="IPR000172">
    <property type="entry name" value="GMC_OxRdtase_N"/>
</dbReference>